<dbReference type="PANTHER" id="PTHR30634">
    <property type="entry name" value="OUTER MEMBRANE LOLAB LIPOPROTEIN INSERTION APPARATUS"/>
    <property type="match status" value="1"/>
</dbReference>
<evidence type="ECO:0000313" key="3">
    <source>
        <dbReference type="Proteomes" id="UP000295511"/>
    </source>
</evidence>
<evidence type="ECO:0000313" key="2">
    <source>
        <dbReference type="EMBL" id="TDF87704.1"/>
    </source>
</evidence>
<dbReference type="InterPro" id="IPR043737">
    <property type="entry name" value="DUF5682"/>
</dbReference>
<protein>
    <submittedName>
        <fullName evidence="2">Uncharacterized protein</fullName>
    </submittedName>
</protein>
<dbReference type="Proteomes" id="UP000295511">
    <property type="component" value="Unassembled WGS sequence"/>
</dbReference>
<proteinExistence type="predicted"/>
<feature type="region of interest" description="Disordered" evidence="1">
    <location>
        <begin position="112"/>
        <end position="159"/>
    </location>
</feature>
<feature type="compositionally biased region" description="Low complexity" evidence="1">
    <location>
        <begin position="119"/>
        <end position="135"/>
    </location>
</feature>
<accession>A0A4R5K6Q5</accession>
<dbReference type="EMBL" id="SMRU01000050">
    <property type="protein sequence ID" value="TDF87704.1"/>
    <property type="molecule type" value="Genomic_DNA"/>
</dbReference>
<dbReference type="OrthoDB" id="9768066at2"/>
<dbReference type="RefSeq" id="WP_133206874.1">
    <property type="nucleotide sequence ID" value="NZ_SMRU01000050.1"/>
</dbReference>
<sequence length="783" mass="83219">MAEVHVLGIRHHGPGSARSVAEALAVLRPDTVLVEGPPELDQVLPFVVDPEMQPPVAGLIYAVDQPRLASFYPMASFSPEWVAIRWALSVGAEVRAIDLPAANAFALRTENEAEEAVDAEPSSAGSPSSLPPSSDDGGGPADAGQSPAAGPGGSPAEPYRPDAIALLAEAAGYSDPERWWEDAVEHRNAGPLDRFAAVAEAIAEIRAVDERPATHPDVIENQRREAAMRRILRSVIREGRERIAVVCGAYHAPALMPEAFPPASADNRLLANLPKAKVAVTWVPWTSDRLSRRSGYGAGVTAPGWYEHLFAHWSAQDETVDVSTTWLVRVAHALRKEDFDASTASVVEANRMADALAAVRGRPSPGLAELDDAAQAVLCDGSPLPLELVYRELTVGPGLGNVPDSAPTVPLAADITAAHRKLRLKASAMEEIVAIDLRKPSQLARSVLLHRLSLLGVDWGTPQDTGRTTGTFKEAWALQWRPELAVAIVEASRYGTTIASAAAACVSDRAGKAADLAELSELLALCLLADLPEGISAVTGALAQRTAVQQDIPALLKTIAPLAQTCRYGNVRGVDVTDVRKILDATVVRASVGLPVACAGLDDDAALAMRRAIDSAQHGLSLLPELPLDDWHQALAAVARSDRLHGSVAGRATRLLLDAGLVERNDVAERLSRRLSVATPAPQAAAWLEGLLSGDAVLLIHDHHLLQIVDGWLAGVQDDAFDDVLPLLRRTFSAFSRAERREIGEQVSRAADITQAAEPTADLTAAGPALRTMARYLGWEVLA</sequence>
<dbReference type="AlphaFoldDB" id="A0A4R5K6Q5"/>
<name>A0A4R5K6Q5_9MICC</name>
<organism evidence="2 3">
    <name type="scientific">Arthrobacter terricola</name>
    <dbReference type="NCBI Taxonomy" id="2547396"/>
    <lineage>
        <taxon>Bacteria</taxon>
        <taxon>Bacillati</taxon>
        <taxon>Actinomycetota</taxon>
        <taxon>Actinomycetes</taxon>
        <taxon>Micrococcales</taxon>
        <taxon>Micrococcaceae</taxon>
        <taxon>Arthrobacter</taxon>
    </lineage>
</organism>
<dbReference type="PANTHER" id="PTHR30634:SF14">
    <property type="match status" value="1"/>
</dbReference>
<comment type="caution">
    <text evidence="2">The sequence shown here is derived from an EMBL/GenBank/DDBJ whole genome shotgun (WGS) entry which is preliminary data.</text>
</comment>
<evidence type="ECO:0000256" key="1">
    <source>
        <dbReference type="SAM" id="MobiDB-lite"/>
    </source>
</evidence>
<reference evidence="2 3" key="1">
    <citation type="submission" date="2019-03" db="EMBL/GenBank/DDBJ databases">
        <title>Whole genome sequence of Arthrobacter sp JH1-1.</title>
        <authorList>
            <person name="Trinh H.N."/>
        </authorList>
    </citation>
    <scope>NUCLEOTIDE SEQUENCE [LARGE SCALE GENOMIC DNA]</scope>
    <source>
        <strain evidence="2 3">JH1-1</strain>
    </source>
</reference>
<gene>
    <name evidence="2" type="ORF">E1809_24590</name>
</gene>
<dbReference type="Pfam" id="PF18934">
    <property type="entry name" value="DUF5682"/>
    <property type="match status" value="1"/>
</dbReference>
<keyword evidence="3" id="KW-1185">Reference proteome</keyword>
<dbReference type="InterPro" id="IPR050458">
    <property type="entry name" value="LolB"/>
</dbReference>
<feature type="compositionally biased region" description="Low complexity" evidence="1">
    <location>
        <begin position="142"/>
        <end position="157"/>
    </location>
</feature>